<accession>A0ABX6B9L2</accession>
<feature type="region of interest" description="Disordered" evidence="4">
    <location>
        <begin position="1"/>
        <end position="134"/>
    </location>
</feature>
<gene>
    <name evidence="6" type="ORF">CP977_01500</name>
</gene>
<dbReference type="InterPro" id="IPR036390">
    <property type="entry name" value="WH_DNA-bd_sf"/>
</dbReference>
<keyword evidence="7" id="KW-1185">Reference proteome</keyword>
<dbReference type="EMBL" id="CP023693">
    <property type="protein sequence ID" value="QEV31017.1"/>
    <property type="molecule type" value="Genomic_DNA"/>
</dbReference>
<dbReference type="Pfam" id="PF12802">
    <property type="entry name" value="MarR_2"/>
    <property type="match status" value="1"/>
</dbReference>
<feature type="domain" description="HTH marR-type" evidence="5">
    <location>
        <begin position="146"/>
        <end position="245"/>
    </location>
</feature>
<keyword evidence="1" id="KW-0805">Transcription regulation</keyword>
<dbReference type="PROSITE" id="PS01117">
    <property type="entry name" value="HTH_MARR_1"/>
    <property type="match status" value="1"/>
</dbReference>
<sequence length="268" mass="28108">METASGSNSNASARGVSADPSPGVSAWPSSAPGAAVVTLSPPVPAGGPPGNSCRTASIPWTRRSEAGRKDVHPLPLDVTGPGGTGRDGRRDRSRCLPTGMEGAVRGRRRGPSSISRPPMNDDPDQTSGPSADEEATTAMLELWENLELRREPAGLAHRILVLLEHFGRLSPGRLAQLLRVPTTSLSRMTAKLAQAGLVTSAPAPGDGRGRIVTATRAGRQLLAEMRAERLTEPSPLLPEHAENEAVRAGLAGLLAALHRSLRDHEGNR</sequence>
<dbReference type="InterPro" id="IPR036388">
    <property type="entry name" value="WH-like_DNA-bd_sf"/>
</dbReference>
<feature type="compositionally biased region" description="Low complexity" evidence="4">
    <location>
        <begin position="1"/>
        <end position="18"/>
    </location>
</feature>
<evidence type="ECO:0000256" key="4">
    <source>
        <dbReference type="SAM" id="MobiDB-lite"/>
    </source>
</evidence>
<dbReference type="PANTHER" id="PTHR33164">
    <property type="entry name" value="TRANSCRIPTIONAL REGULATOR, MARR FAMILY"/>
    <property type="match status" value="1"/>
</dbReference>
<evidence type="ECO:0000259" key="5">
    <source>
        <dbReference type="SMART" id="SM00347"/>
    </source>
</evidence>
<name>A0ABX6B9L2_9ACTN</name>
<evidence type="ECO:0000256" key="3">
    <source>
        <dbReference type="ARBA" id="ARBA00023163"/>
    </source>
</evidence>
<evidence type="ECO:0000313" key="6">
    <source>
        <dbReference type="EMBL" id="QEV31017.1"/>
    </source>
</evidence>
<proteinExistence type="predicted"/>
<protein>
    <submittedName>
        <fullName evidence="6">MarR family transcriptional regulator</fullName>
    </submittedName>
</protein>
<keyword evidence="3" id="KW-0804">Transcription</keyword>
<dbReference type="InterPro" id="IPR039422">
    <property type="entry name" value="MarR/SlyA-like"/>
</dbReference>
<reference evidence="6 7" key="1">
    <citation type="submission" date="2017-09" db="EMBL/GenBank/DDBJ databases">
        <authorList>
            <person name="Lee N."/>
            <person name="Cho B.-K."/>
        </authorList>
    </citation>
    <scope>NUCLEOTIDE SEQUENCE [LARGE SCALE GENOMIC DNA]</scope>
    <source>
        <strain evidence="6 7">ATCC 19740</strain>
    </source>
</reference>
<dbReference type="SMART" id="SM00347">
    <property type="entry name" value="HTH_MARR"/>
    <property type="match status" value="1"/>
</dbReference>
<evidence type="ECO:0000256" key="2">
    <source>
        <dbReference type="ARBA" id="ARBA00023125"/>
    </source>
</evidence>
<evidence type="ECO:0000256" key="1">
    <source>
        <dbReference type="ARBA" id="ARBA00023015"/>
    </source>
</evidence>
<keyword evidence="2" id="KW-0238">DNA-binding</keyword>
<dbReference type="Proteomes" id="UP000326029">
    <property type="component" value="Chromosome"/>
</dbReference>
<dbReference type="Gene3D" id="1.10.10.10">
    <property type="entry name" value="Winged helix-like DNA-binding domain superfamily/Winged helix DNA-binding domain"/>
    <property type="match status" value="1"/>
</dbReference>
<organism evidence="6 7">
    <name type="scientific">Streptomyces cinereoruber</name>
    <dbReference type="NCBI Taxonomy" id="67260"/>
    <lineage>
        <taxon>Bacteria</taxon>
        <taxon>Bacillati</taxon>
        <taxon>Actinomycetota</taxon>
        <taxon>Actinomycetes</taxon>
        <taxon>Kitasatosporales</taxon>
        <taxon>Streptomycetaceae</taxon>
        <taxon>Streptomyces</taxon>
    </lineage>
</organism>
<dbReference type="InterPro" id="IPR000835">
    <property type="entry name" value="HTH_MarR-typ"/>
</dbReference>
<feature type="compositionally biased region" description="Basic and acidic residues" evidence="4">
    <location>
        <begin position="62"/>
        <end position="72"/>
    </location>
</feature>
<dbReference type="PANTHER" id="PTHR33164:SF43">
    <property type="entry name" value="HTH-TYPE TRANSCRIPTIONAL REPRESSOR YETL"/>
    <property type="match status" value="1"/>
</dbReference>
<dbReference type="InterPro" id="IPR023187">
    <property type="entry name" value="Tscrpt_reg_MarR-type_CS"/>
</dbReference>
<dbReference type="SUPFAM" id="SSF46785">
    <property type="entry name" value="Winged helix' DNA-binding domain"/>
    <property type="match status" value="1"/>
</dbReference>
<evidence type="ECO:0000313" key="7">
    <source>
        <dbReference type="Proteomes" id="UP000326029"/>
    </source>
</evidence>